<protein>
    <submittedName>
        <fullName evidence="1">Uncharacterized protein</fullName>
    </submittedName>
</protein>
<gene>
    <name evidence="1" type="ORF">KVG91_08900</name>
</gene>
<organism evidence="1 2">
    <name type="scientific">Pseudomonas azadiae</name>
    <dbReference type="NCBI Taxonomy" id="2843612"/>
    <lineage>
        <taxon>Bacteria</taxon>
        <taxon>Pseudomonadati</taxon>
        <taxon>Pseudomonadota</taxon>
        <taxon>Gammaproteobacteria</taxon>
        <taxon>Pseudomonadales</taxon>
        <taxon>Pseudomonadaceae</taxon>
        <taxon>Pseudomonas</taxon>
    </lineage>
</organism>
<dbReference type="Proteomes" id="UP001048976">
    <property type="component" value="Unassembled WGS sequence"/>
</dbReference>
<reference evidence="1" key="1">
    <citation type="submission" date="2021-06" db="EMBL/GenBank/DDBJ databases">
        <title>Updating the genus Pseudomonas: Description of 43 new species and partition of the Pseudomonas putida group.</title>
        <authorList>
            <person name="Girard L."/>
            <person name="Lood C."/>
            <person name="Vandamme P."/>
            <person name="Rokni-Zadeh H."/>
            <person name="Van Noort V."/>
            <person name="Hofte M."/>
            <person name="Lavigne R."/>
            <person name="De Mot R."/>
        </authorList>
    </citation>
    <scope>NUCLEOTIDE SEQUENCE</scope>
    <source>
        <strain evidence="1">SWRI103</strain>
    </source>
</reference>
<accession>A0ABS6NY32</accession>
<keyword evidence="2" id="KW-1185">Reference proteome</keyword>
<evidence type="ECO:0000313" key="1">
    <source>
        <dbReference type="EMBL" id="MBV4452711.1"/>
    </source>
</evidence>
<name>A0ABS6NY32_9PSED</name>
<comment type="caution">
    <text evidence="1">The sequence shown here is derived from an EMBL/GenBank/DDBJ whole genome shotgun (WGS) entry which is preliminary data.</text>
</comment>
<dbReference type="RefSeq" id="WP_169377592.1">
    <property type="nucleotide sequence ID" value="NZ_JAHSTY010000001.1"/>
</dbReference>
<dbReference type="EMBL" id="JAHSTY010000001">
    <property type="protein sequence ID" value="MBV4452711.1"/>
    <property type="molecule type" value="Genomic_DNA"/>
</dbReference>
<sequence length="131" mass="15456">MVTKKTPKPAPPAPRFPSYKSLLRHFEGMPEHIRWHFPHFDSLVTNELPFEIPIAYLFLKIELACNRSLYGGLVRMHNLDTTFARRIMNLQHLTREGYRQLFENVYGRQPAGQPYIERAEKIRDKVIHGKK</sequence>
<evidence type="ECO:0000313" key="2">
    <source>
        <dbReference type="Proteomes" id="UP001048976"/>
    </source>
</evidence>
<proteinExistence type="predicted"/>